<dbReference type="GO" id="GO:0006465">
    <property type="term" value="P:signal peptide processing"/>
    <property type="evidence" value="ECO:0007669"/>
    <property type="project" value="TreeGrafter"/>
</dbReference>
<feature type="transmembrane region" description="Helical" evidence="7">
    <location>
        <begin position="107"/>
        <end position="127"/>
    </location>
</feature>
<gene>
    <name evidence="10" type="ORF">A3A20_00435</name>
</gene>
<dbReference type="InterPro" id="IPR010627">
    <property type="entry name" value="Prepilin_pept_A24_N"/>
</dbReference>
<dbReference type="GO" id="GO:0004190">
    <property type="term" value="F:aspartic-type endopeptidase activity"/>
    <property type="evidence" value="ECO:0007669"/>
    <property type="project" value="InterPro"/>
</dbReference>
<evidence type="ECO:0000313" key="11">
    <source>
        <dbReference type="Proteomes" id="UP000178946"/>
    </source>
</evidence>
<comment type="subcellular location">
    <subcellularLocation>
        <location evidence="1">Cell membrane</location>
        <topology evidence="1">Multi-pass membrane protein</topology>
    </subcellularLocation>
</comment>
<dbReference type="Gene3D" id="1.20.120.1220">
    <property type="match status" value="1"/>
</dbReference>
<reference evidence="10 11" key="1">
    <citation type="journal article" date="2016" name="Nat. Commun.">
        <title>Thousands of microbial genomes shed light on interconnected biogeochemical processes in an aquifer system.</title>
        <authorList>
            <person name="Anantharaman K."/>
            <person name="Brown C.T."/>
            <person name="Hug L.A."/>
            <person name="Sharon I."/>
            <person name="Castelle C.J."/>
            <person name="Probst A.J."/>
            <person name="Thomas B.C."/>
            <person name="Singh A."/>
            <person name="Wilkins M.J."/>
            <person name="Karaoz U."/>
            <person name="Brodie E.L."/>
            <person name="Williams K.H."/>
            <person name="Hubbard S.S."/>
            <person name="Banfield J.F."/>
        </authorList>
    </citation>
    <scope>NUCLEOTIDE SEQUENCE [LARGE SCALE GENOMIC DNA]</scope>
</reference>
<dbReference type="GO" id="GO:0005886">
    <property type="term" value="C:plasma membrane"/>
    <property type="evidence" value="ECO:0007669"/>
    <property type="project" value="UniProtKB-SubCell"/>
</dbReference>
<dbReference type="PANTHER" id="PTHR30487">
    <property type="entry name" value="TYPE 4 PREPILIN-LIKE PROTEINS LEADER PEPTIDE-PROCESSING ENZYME"/>
    <property type="match status" value="1"/>
</dbReference>
<dbReference type="Pfam" id="PF01478">
    <property type="entry name" value="Peptidase_A24"/>
    <property type="match status" value="1"/>
</dbReference>
<dbReference type="EMBL" id="MGIR01000004">
    <property type="protein sequence ID" value="OGM91049.1"/>
    <property type="molecule type" value="Genomic_DNA"/>
</dbReference>
<evidence type="ECO:0000259" key="8">
    <source>
        <dbReference type="Pfam" id="PF01478"/>
    </source>
</evidence>
<feature type="transmembrane region" description="Helical" evidence="7">
    <location>
        <begin position="6"/>
        <end position="24"/>
    </location>
</feature>
<feature type="domain" description="Prepilin peptidase A24 N-terminal" evidence="9">
    <location>
        <begin position="8"/>
        <end position="94"/>
    </location>
</feature>
<keyword evidence="5 7" id="KW-1133">Transmembrane helix</keyword>
<feature type="transmembrane region" description="Helical" evidence="7">
    <location>
        <begin position="268"/>
        <end position="291"/>
    </location>
</feature>
<evidence type="ECO:0000256" key="5">
    <source>
        <dbReference type="ARBA" id="ARBA00022989"/>
    </source>
</evidence>
<feature type="transmembrane region" description="Helical" evidence="7">
    <location>
        <begin position="139"/>
        <end position="157"/>
    </location>
</feature>
<comment type="caution">
    <text evidence="10">The sequence shown here is derived from an EMBL/GenBank/DDBJ whole genome shotgun (WGS) entry which is preliminary data.</text>
</comment>
<comment type="similarity">
    <text evidence="2">Belongs to the peptidase A24 family.</text>
</comment>
<evidence type="ECO:0000256" key="1">
    <source>
        <dbReference type="ARBA" id="ARBA00004651"/>
    </source>
</evidence>
<evidence type="ECO:0000256" key="6">
    <source>
        <dbReference type="ARBA" id="ARBA00023136"/>
    </source>
</evidence>
<feature type="transmembrane region" description="Helical" evidence="7">
    <location>
        <begin position="215"/>
        <end position="248"/>
    </location>
</feature>
<dbReference type="PANTHER" id="PTHR30487:SF0">
    <property type="entry name" value="PREPILIN LEADER PEPTIDASE_N-METHYLTRANSFERASE-RELATED"/>
    <property type="match status" value="1"/>
</dbReference>
<evidence type="ECO:0000256" key="7">
    <source>
        <dbReference type="SAM" id="Phobius"/>
    </source>
</evidence>
<name>A0A1F8DSV1_9BACT</name>
<keyword evidence="4 7" id="KW-0812">Transmembrane</keyword>
<dbReference type="Pfam" id="PF06750">
    <property type="entry name" value="A24_N_bact"/>
    <property type="match status" value="1"/>
</dbReference>
<evidence type="ECO:0000313" key="10">
    <source>
        <dbReference type="EMBL" id="OGM91049.1"/>
    </source>
</evidence>
<keyword evidence="6 7" id="KW-0472">Membrane</keyword>
<dbReference type="InterPro" id="IPR000045">
    <property type="entry name" value="Prepilin_IV_endopep_pep"/>
</dbReference>
<feature type="domain" description="Prepilin type IV endopeptidase peptidase" evidence="8">
    <location>
        <begin position="116"/>
        <end position="244"/>
    </location>
</feature>
<feature type="transmembrane region" description="Helical" evidence="7">
    <location>
        <begin position="177"/>
        <end position="203"/>
    </location>
</feature>
<feature type="transmembrane region" description="Helical" evidence="7">
    <location>
        <begin position="83"/>
        <end position="101"/>
    </location>
</feature>
<sequence>MAYILLFIIGVSVGSFLNVVSLRYRSGEKLFSFRVIGGRSRCQNCQRSLGAFELIPLLSFVFQKGKCRSCGVRLSFQYPLVEALAGFIFVLVPMRLFALYLFASVEIIYLLSFLWILFFLTLLLISIIDFRHYIIPDSLNFFIAGLGAALILIKIYGDYGLVFHDSFLLGYSMFMSFVSGVLANHFVGVTVGAGLFGLIIYLTKGAGMGFGDLKLAAVLGIALGWPDVFFAIIFAFLIGGAVSIPLLFGGPSTLLGINKKTMKSALPFGPFLAFGTALLFFAGFEILELYFMAMGLL</sequence>
<keyword evidence="3" id="KW-1003">Cell membrane</keyword>
<evidence type="ECO:0000256" key="3">
    <source>
        <dbReference type="ARBA" id="ARBA00022475"/>
    </source>
</evidence>
<proteinExistence type="inferred from homology"/>
<accession>A0A1F8DSV1</accession>
<dbReference type="STRING" id="1802557.A3A20_00435"/>
<dbReference type="Proteomes" id="UP000178946">
    <property type="component" value="Unassembled WGS sequence"/>
</dbReference>
<evidence type="ECO:0000259" key="9">
    <source>
        <dbReference type="Pfam" id="PF06750"/>
    </source>
</evidence>
<evidence type="ECO:0000256" key="2">
    <source>
        <dbReference type="ARBA" id="ARBA00005801"/>
    </source>
</evidence>
<protein>
    <recommendedName>
        <fullName evidence="12">Prepilin peptidase</fullName>
    </recommendedName>
</protein>
<dbReference type="AlphaFoldDB" id="A0A1F8DSV1"/>
<evidence type="ECO:0008006" key="12">
    <source>
        <dbReference type="Google" id="ProtNLM"/>
    </source>
</evidence>
<dbReference type="InterPro" id="IPR050882">
    <property type="entry name" value="Prepilin_peptidase/N-MTase"/>
</dbReference>
<evidence type="ECO:0000256" key="4">
    <source>
        <dbReference type="ARBA" id="ARBA00022692"/>
    </source>
</evidence>
<organism evidence="10 11">
    <name type="scientific">Candidatus Wolfebacteria bacterium RIFCSPLOWO2_01_FULL_45_19</name>
    <dbReference type="NCBI Taxonomy" id="1802557"/>
    <lineage>
        <taxon>Bacteria</taxon>
        <taxon>Candidatus Wolfeibacteriota</taxon>
    </lineage>
</organism>